<name>A0A4C1XGC7_EUMVA</name>
<dbReference type="OrthoDB" id="6932464at2759"/>
<dbReference type="Proteomes" id="UP000299102">
    <property type="component" value="Unassembled WGS sequence"/>
</dbReference>
<dbReference type="PANTHER" id="PTHR33327:SF3">
    <property type="entry name" value="RNA-DIRECTED DNA POLYMERASE"/>
    <property type="match status" value="1"/>
</dbReference>
<gene>
    <name evidence="1" type="ORF">EVAR_34741_1</name>
</gene>
<keyword evidence="2" id="KW-1185">Reference proteome</keyword>
<accession>A0A4C1XGC7</accession>
<evidence type="ECO:0000313" key="2">
    <source>
        <dbReference type="Proteomes" id="UP000299102"/>
    </source>
</evidence>
<proteinExistence type="predicted"/>
<sequence>MTLQSPTAGMPKEWNAPEIITVHKNAPSYAINKSAFPLNHPIFAVSAFSFHHFGQKSPKCGSLQVEGQFAIASITSDTTNFNHVIKHLDPQYSKENLAGSCVCEDFLRTIWSSLLPSHIQTLLASQPHSPLEALADVADRVQDSITRTTNFINILMVNYKNMTSEIAELKHAVKNLTAHLNRPYRSPTRTVPERNEADPQPARALTTENIHCVGIIISSVQKQNAAKNLVPMGRRKTNKG</sequence>
<reference evidence="1 2" key="1">
    <citation type="journal article" date="2019" name="Commun. Biol.">
        <title>The bagworm genome reveals a unique fibroin gene that provides high tensile strength.</title>
        <authorList>
            <person name="Kono N."/>
            <person name="Nakamura H."/>
            <person name="Ohtoshi R."/>
            <person name="Tomita M."/>
            <person name="Numata K."/>
            <person name="Arakawa K."/>
        </authorList>
    </citation>
    <scope>NUCLEOTIDE SEQUENCE [LARGE SCALE GENOMIC DNA]</scope>
</reference>
<protein>
    <submittedName>
        <fullName evidence="1">Uncharacterized protein</fullName>
    </submittedName>
</protein>
<dbReference type="AlphaFoldDB" id="A0A4C1XGC7"/>
<dbReference type="EMBL" id="BGZK01000815">
    <property type="protein sequence ID" value="GBP61504.1"/>
    <property type="molecule type" value="Genomic_DNA"/>
</dbReference>
<dbReference type="PANTHER" id="PTHR33327">
    <property type="entry name" value="ENDONUCLEASE"/>
    <property type="match status" value="1"/>
</dbReference>
<comment type="caution">
    <text evidence="1">The sequence shown here is derived from an EMBL/GenBank/DDBJ whole genome shotgun (WGS) entry which is preliminary data.</text>
</comment>
<organism evidence="1 2">
    <name type="scientific">Eumeta variegata</name>
    <name type="common">Bagworm moth</name>
    <name type="synonym">Eumeta japonica</name>
    <dbReference type="NCBI Taxonomy" id="151549"/>
    <lineage>
        <taxon>Eukaryota</taxon>
        <taxon>Metazoa</taxon>
        <taxon>Ecdysozoa</taxon>
        <taxon>Arthropoda</taxon>
        <taxon>Hexapoda</taxon>
        <taxon>Insecta</taxon>
        <taxon>Pterygota</taxon>
        <taxon>Neoptera</taxon>
        <taxon>Endopterygota</taxon>
        <taxon>Lepidoptera</taxon>
        <taxon>Glossata</taxon>
        <taxon>Ditrysia</taxon>
        <taxon>Tineoidea</taxon>
        <taxon>Psychidae</taxon>
        <taxon>Oiketicinae</taxon>
        <taxon>Eumeta</taxon>
    </lineage>
</organism>
<evidence type="ECO:0000313" key="1">
    <source>
        <dbReference type="EMBL" id="GBP61504.1"/>
    </source>
</evidence>